<proteinExistence type="inferred from homology"/>
<sequence length="155" mass="17303">MSMKRLPWEGGCRCGRVRIEVSAPPLVTMACHCTGCQRMTASAYSLSVAVPSEGFAVTKGDPVIGGLHGATRHYFCPHCMSWMFTRPEGMDWFVNLRATMLDDASWFAPFIETWTSEKLPWATTPAVHSYETIPAMEEYEDLLQGYAEWAGKPDS</sequence>
<dbReference type="PROSITE" id="PS51257">
    <property type="entry name" value="PROKAR_LIPOPROTEIN"/>
    <property type="match status" value="1"/>
</dbReference>
<name>A0A2L0H5M2_RHIFR</name>
<dbReference type="AlphaFoldDB" id="A0A2L0H5M2"/>
<evidence type="ECO:0000259" key="5">
    <source>
        <dbReference type="PROSITE" id="PS51891"/>
    </source>
</evidence>
<evidence type="ECO:0000256" key="4">
    <source>
        <dbReference type="ARBA" id="ARBA00023239"/>
    </source>
</evidence>
<organism evidence="6 7">
    <name type="scientific">Rhizobium fredii</name>
    <name type="common">Sinorhizobium fredii</name>
    <dbReference type="NCBI Taxonomy" id="380"/>
    <lineage>
        <taxon>Bacteria</taxon>
        <taxon>Pseudomonadati</taxon>
        <taxon>Pseudomonadota</taxon>
        <taxon>Alphaproteobacteria</taxon>
        <taxon>Hyphomicrobiales</taxon>
        <taxon>Rhizobiaceae</taxon>
        <taxon>Sinorhizobium/Ensifer group</taxon>
        <taxon>Sinorhizobium</taxon>
    </lineage>
</organism>
<dbReference type="Proteomes" id="UP000239340">
    <property type="component" value="Chromosome"/>
</dbReference>
<dbReference type="EMBL" id="CP024307">
    <property type="protein sequence ID" value="AUX76778.1"/>
    <property type="molecule type" value="Genomic_DNA"/>
</dbReference>
<gene>
    <name evidence="6" type="ORF">NXT3_CH02213</name>
</gene>
<evidence type="ECO:0000256" key="1">
    <source>
        <dbReference type="ARBA" id="ARBA00005495"/>
    </source>
</evidence>
<accession>A0A2L0H5M2</accession>
<dbReference type="InterPro" id="IPR011057">
    <property type="entry name" value="Mss4-like_sf"/>
</dbReference>
<dbReference type="SUPFAM" id="SSF51316">
    <property type="entry name" value="Mss4-like"/>
    <property type="match status" value="1"/>
</dbReference>
<evidence type="ECO:0000256" key="3">
    <source>
        <dbReference type="ARBA" id="ARBA00022833"/>
    </source>
</evidence>
<dbReference type="Gene3D" id="3.90.1590.10">
    <property type="entry name" value="glutathione-dependent formaldehyde- activating enzyme (gfa)"/>
    <property type="match status" value="1"/>
</dbReference>
<dbReference type="PANTHER" id="PTHR33337">
    <property type="entry name" value="GFA DOMAIN-CONTAINING PROTEIN"/>
    <property type="match status" value="1"/>
</dbReference>
<keyword evidence="3" id="KW-0862">Zinc</keyword>
<comment type="similarity">
    <text evidence="1">Belongs to the Gfa family.</text>
</comment>
<evidence type="ECO:0000313" key="7">
    <source>
        <dbReference type="Proteomes" id="UP000239340"/>
    </source>
</evidence>
<feature type="domain" description="CENP-V/GFA" evidence="5">
    <location>
        <begin position="8"/>
        <end position="115"/>
    </location>
</feature>
<evidence type="ECO:0000256" key="2">
    <source>
        <dbReference type="ARBA" id="ARBA00022723"/>
    </source>
</evidence>
<dbReference type="GO" id="GO:0046872">
    <property type="term" value="F:metal ion binding"/>
    <property type="evidence" value="ECO:0007669"/>
    <property type="project" value="UniProtKB-KW"/>
</dbReference>
<dbReference type="GO" id="GO:0016846">
    <property type="term" value="F:carbon-sulfur lyase activity"/>
    <property type="evidence" value="ECO:0007669"/>
    <property type="project" value="InterPro"/>
</dbReference>
<keyword evidence="4" id="KW-0456">Lyase</keyword>
<dbReference type="InterPro" id="IPR006913">
    <property type="entry name" value="CENP-V/GFA"/>
</dbReference>
<keyword evidence="2" id="KW-0479">Metal-binding</keyword>
<reference evidence="6 7" key="1">
    <citation type="submission" date="2017-10" db="EMBL/GenBank/DDBJ databases">
        <title>Analysis of the genome sequences of Rhizobium populations associated to common bean (phaseolus vulgaris).</title>
        <authorList>
            <person name="Bustos P."/>
            <person name="Santamaria R.I."/>
            <person name="Miranda-Sanchez F."/>
            <person name="Perez-Carrascal O."/>
            <person name="Juarez S."/>
            <person name="Lozano L."/>
            <person name="Martinez-Flores I."/>
            <person name="Vinuesa P."/>
            <person name="Martinez-Romero E."/>
            <person name="Cevallos M.A."/>
            <person name="Romero D."/>
            <person name="Davila G."/>
            <person name="Gonzalez V."/>
        </authorList>
    </citation>
    <scope>NUCLEOTIDE SEQUENCE [LARGE SCALE GENOMIC DNA]</scope>
    <source>
        <strain evidence="6 7">NXT3</strain>
    </source>
</reference>
<dbReference type="PANTHER" id="PTHR33337:SF40">
    <property type="entry name" value="CENP-V_GFA DOMAIN-CONTAINING PROTEIN-RELATED"/>
    <property type="match status" value="1"/>
</dbReference>
<evidence type="ECO:0000313" key="6">
    <source>
        <dbReference type="EMBL" id="AUX76778.1"/>
    </source>
</evidence>
<dbReference type="PROSITE" id="PS51891">
    <property type="entry name" value="CENP_V_GFA"/>
    <property type="match status" value="1"/>
</dbReference>
<dbReference type="Pfam" id="PF04828">
    <property type="entry name" value="GFA"/>
    <property type="match status" value="1"/>
</dbReference>
<protein>
    <submittedName>
        <fullName evidence="6">GFA family glutathione-dependent formaldehyde-activating protein</fullName>
    </submittedName>
</protein>
<dbReference type="RefSeq" id="WP_104839343.1">
    <property type="nucleotide sequence ID" value="NZ_CP024307.1"/>
</dbReference>